<dbReference type="EnsemblPlants" id="Solyc02g089605.1.1">
    <property type="protein sequence ID" value="Solyc02g089605.1.1"/>
    <property type="gene ID" value="Solyc02g089605.1"/>
</dbReference>
<organism evidence="1">
    <name type="scientific">Solanum lycopersicum</name>
    <name type="common">Tomato</name>
    <name type="synonym">Lycopersicon esculentum</name>
    <dbReference type="NCBI Taxonomy" id="4081"/>
    <lineage>
        <taxon>Eukaryota</taxon>
        <taxon>Viridiplantae</taxon>
        <taxon>Streptophyta</taxon>
        <taxon>Embryophyta</taxon>
        <taxon>Tracheophyta</taxon>
        <taxon>Spermatophyta</taxon>
        <taxon>Magnoliopsida</taxon>
        <taxon>eudicotyledons</taxon>
        <taxon>Gunneridae</taxon>
        <taxon>Pentapetalae</taxon>
        <taxon>asterids</taxon>
        <taxon>lamiids</taxon>
        <taxon>Solanales</taxon>
        <taxon>Solanaceae</taxon>
        <taxon>Solanoideae</taxon>
        <taxon>Solaneae</taxon>
        <taxon>Solanum</taxon>
        <taxon>Solanum subgen. Lycopersicon</taxon>
    </lineage>
</organism>
<accession>A0A3Q7F9S7</accession>
<dbReference type="Gramene" id="Solyc02g089605.1.1">
    <property type="protein sequence ID" value="Solyc02g089605.1.1"/>
    <property type="gene ID" value="Solyc02g089605.1"/>
</dbReference>
<protein>
    <submittedName>
        <fullName evidence="1">Uncharacterized protein</fullName>
    </submittedName>
</protein>
<proteinExistence type="predicted"/>
<dbReference type="Proteomes" id="UP000004994">
    <property type="component" value="Chromosome 2"/>
</dbReference>
<name>A0A3Q7F9S7_SOLLC</name>
<reference evidence="1" key="2">
    <citation type="submission" date="2019-01" db="UniProtKB">
        <authorList>
            <consortium name="EnsemblPlants"/>
        </authorList>
    </citation>
    <scope>IDENTIFICATION</scope>
    <source>
        <strain evidence="1">cv. Heinz 1706</strain>
    </source>
</reference>
<dbReference type="AlphaFoldDB" id="A0A3Q7F9S7"/>
<evidence type="ECO:0000313" key="2">
    <source>
        <dbReference type="Proteomes" id="UP000004994"/>
    </source>
</evidence>
<evidence type="ECO:0000313" key="1">
    <source>
        <dbReference type="EnsemblPlants" id="Solyc02g089605.1.1"/>
    </source>
</evidence>
<sequence>MPNLSSVKLMLYASNGISLINQIGHLIFSKLVAREIKDYLLNYSILCSIHLNDSISYRCMQTMDNLTMANATTSKDDCKPYPGQTNR</sequence>
<dbReference type="InParanoid" id="A0A3Q7F9S7"/>
<keyword evidence="2" id="KW-1185">Reference proteome</keyword>
<reference evidence="1" key="1">
    <citation type="journal article" date="2012" name="Nature">
        <title>The tomato genome sequence provides insights into fleshy fruit evolution.</title>
        <authorList>
            <consortium name="Tomato Genome Consortium"/>
        </authorList>
    </citation>
    <scope>NUCLEOTIDE SEQUENCE [LARGE SCALE GENOMIC DNA]</scope>
    <source>
        <strain evidence="1">cv. Heinz 1706</strain>
    </source>
</reference>